<comment type="caution">
    <text evidence="1">The sequence shown here is derived from an EMBL/GenBank/DDBJ whole genome shotgun (WGS) entry which is preliminary data.</text>
</comment>
<organism evidence="1 2">
    <name type="scientific">Halocaridina rubra</name>
    <name type="common">Hawaiian red shrimp</name>
    <dbReference type="NCBI Taxonomy" id="373956"/>
    <lineage>
        <taxon>Eukaryota</taxon>
        <taxon>Metazoa</taxon>
        <taxon>Ecdysozoa</taxon>
        <taxon>Arthropoda</taxon>
        <taxon>Crustacea</taxon>
        <taxon>Multicrustacea</taxon>
        <taxon>Malacostraca</taxon>
        <taxon>Eumalacostraca</taxon>
        <taxon>Eucarida</taxon>
        <taxon>Decapoda</taxon>
        <taxon>Pleocyemata</taxon>
        <taxon>Caridea</taxon>
        <taxon>Atyoidea</taxon>
        <taxon>Atyidae</taxon>
        <taxon>Halocaridina</taxon>
    </lineage>
</organism>
<dbReference type="AlphaFoldDB" id="A0AAN8WLA5"/>
<proteinExistence type="predicted"/>
<evidence type="ECO:0000313" key="1">
    <source>
        <dbReference type="EMBL" id="KAK7032583.1"/>
    </source>
</evidence>
<name>A0AAN8WLA5_HALRR</name>
<dbReference type="Proteomes" id="UP001381693">
    <property type="component" value="Unassembled WGS sequence"/>
</dbReference>
<protein>
    <submittedName>
        <fullName evidence="1">Uncharacterized protein</fullName>
    </submittedName>
</protein>
<evidence type="ECO:0000313" key="2">
    <source>
        <dbReference type="Proteomes" id="UP001381693"/>
    </source>
</evidence>
<dbReference type="EMBL" id="JAXCGZ010022354">
    <property type="protein sequence ID" value="KAK7032583.1"/>
    <property type="molecule type" value="Genomic_DNA"/>
</dbReference>
<keyword evidence="2" id="KW-1185">Reference proteome</keyword>
<sequence length="63" mass="6983">SLIRAELYETAVDFGLVLHGRKSFLAATFFIDPGYGTSITEEVLAINLNPKFGTLQGYRYPAE</sequence>
<reference evidence="1 2" key="1">
    <citation type="submission" date="2023-11" db="EMBL/GenBank/DDBJ databases">
        <title>Halocaridina rubra genome assembly.</title>
        <authorList>
            <person name="Smith C."/>
        </authorList>
    </citation>
    <scope>NUCLEOTIDE SEQUENCE [LARGE SCALE GENOMIC DNA]</scope>
    <source>
        <strain evidence="1">EP-1</strain>
        <tissue evidence="1">Whole</tissue>
    </source>
</reference>
<gene>
    <name evidence="1" type="ORF">SK128_018265</name>
</gene>
<feature type="non-terminal residue" evidence="1">
    <location>
        <position position="1"/>
    </location>
</feature>
<accession>A0AAN8WLA5</accession>